<keyword evidence="1" id="KW-0812">Transmembrane</keyword>
<dbReference type="EMBL" id="KN834813">
    <property type="protein sequence ID" value="KIK54781.1"/>
    <property type="molecule type" value="Genomic_DNA"/>
</dbReference>
<evidence type="ECO:0000256" key="1">
    <source>
        <dbReference type="SAM" id="Phobius"/>
    </source>
</evidence>
<gene>
    <name evidence="3" type="ORF">GYMLUDRAFT_206258</name>
</gene>
<keyword evidence="4" id="KW-1185">Reference proteome</keyword>
<dbReference type="PANTHER" id="PTHR40465:SF1">
    <property type="entry name" value="DUF6534 DOMAIN-CONTAINING PROTEIN"/>
    <property type="match status" value="1"/>
</dbReference>
<dbReference type="PANTHER" id="PTHR40465">
    <property type="entry name" value="CHROMOSOME 1, WHOLE GENOME SHOTGUN SEQUENCE"/>
    <property type="match status" value="1"/>
</dbReference>
<feature type="transmembrane region" description="Helical" evidence="1">
    <location>
        <begin position="6"/>
        <end position="30"/>
    </location>
</feature>
<keyword evidence="1" id="KW-0472">Membrane</keyword>
<dbReference type="HOGENOM" id="CLU_046025_1_1_1"/>
<dbReference type="InterPro" id="IPR045339">
    <property type="entry name" value="DUF6534"/>
</dbReference>
<sequence>MSAVFGPFFWGFVVSIFLGGITIVQAYLYFPHPTDRMSVQAVAATMLILDLFSSGLVAQSLYYYLIPHFGSIQPLQQITPELSGECMISGVLTLISQMYFVYQIYTVKRKGRLAWIIVVVQVMYLLNSILLIVTCGVLGCVTSMFVLPHGVLADRSGAFAISFGLAKGFGAITDIMATIAMCAFLSNAKTGMEQTDTLVKNLIQFIIERGALVTLVQILVLITFYVAPGRLYWFAFHMNVTRLYANTFFCMLNARKVLWERYGPNGRAIIS</sequence>
<feature type="transmembrane region" description="Helical" evidence="1">
    <location>
        <begin position="206"/>
        <end position="226"/>
    </location>
</feature>
<evidence type="ECO:0000259" key="2">
    <source>
        <dbReference type="Pfam" id="PF20152"/>
    </source>
</evidence>
<feature type="transmembrane region" description="Helical" evidence="1">
    <location>
        <begin position="114"/>
        <end position="147"/>
    </location>
</feature>
<evidence type="ECO:0000313" key="4">
    <source>
        <dbReference type="Proteomes" id="UP000053593"/>
    </source>
</evidence>
<feature type="domain" description="DUF6534" evidence="2">
    <location>
        <begin position="171"/>
        <end position="256"/>
    </location>
</feature>
<organism evidence="3 4">
    <name type="scientific">Collybiopsis luxurians FD-317 M1</name>
    <dbReference type="NCBI Taxonomy" id="944289"/>
    <lineage>
        <taxon>Eukaryota</taxon>
        <taxon>Fungi</taxon>
        <taxon>Dikarya</taxon>
        <taxon>Basidiomycota</taxon>
        <taxon>Agaricomycotina</taxon>
        <taxon>Agaricomycetes</taxon>
        <taxon>Agaricomycetidae</taxon>
        <taxon>Agaricales</taxon>
        <taxon>Marasmiineae</taxon>
        <taxon>Omphalotaceae</taxon>
        <taxon>Collybiopsis</taxon>
        <taxon>Collybiopsis luxurians</taxon>
    </lineage>
</organism>
<dbReference type="OrthoDB" id="2792702at2759"/>
<proteinExistence type="predicted"/>
<keyword evidence="1" id="KW-1133">Transmembrane helix</keyword>
<protein>
    <recommendedName>
        <fullName evidence="2">DUF6534 domain-containing protein</fullName>
    </recommendedName>
</protein>
<reference evidence="3 4" key="1">
    <citation type="submission" date="2014-04" db="EMBL/GenBank/DDBJ databases">
        <title>Evolutionary Origins and Diversification of the Mycorrhizal Mutualists.</title>
        <authorList>
            <consortium name="DOE Joint Genome Institute"/>
            <consortium name="Mycorrhizal Genomics Consortium"/>
            <person name="Kohler A."/>
            <person name="Kuo A."/>
            <person name="Nagy L.G."/>
            <person name="Floudas D."/>
            <person name="Copeland A."/>
            <person name="Barry K.W."/>
            <person name="Cichocki N."/>
            <person name="Veneault-Fourrey C."/>
            <person name="LaButti K."/>
            <person name="Lindquist E.A."/>
            <person name="Lipzen A."/>
            <person name="Lundell T."/>
            <person name="Morin E."/>
            <person name="Murat C."/>
            <person name="Riley R."/>
            <person name="Ohm R."/>
            <person name="Sun H."/>
            <person name="Tunlid A."/>
            <person name="Henrissat B."/>
            <person name="Grigoriev I.V."/>
            <person name="Hibbett D.S."/>
            <person name="Martin F."/>
        </authorList>
    </citation>
    <scope>NUCLEOTIDE SEQUENCE [LARGE SCALE GENOMIC DNA]</scope>
    <source>
        <strain evidence="3 4">FD-317 M1</strain>
    </source>
</reference>
<dbReference type="AlphaFoldDB" id="A0A0D0BJ41"/>
<feature type="non-terminal residue" evidence="3">
    <location>
        <position position="271"/>
    </location>
</feature>
<feature type="transmembrane region" description="Helical" evidence="1">
    <location>
        <begin position="159"/>
        <end position="185"/>
    </location>
</feature>
<accession>A0A0D0BJ41</accession>
<name>A0A0D0BJ41_9AGAR</name>
<feature type="transmembrane region" description="Helical" evidence="1">
    <location>
        <begin position="42"/>
        <end position="62"/>
    </location>
</feature>
<evidence type="ECO:0000313" key="3">
    <source>
        <dbReference type="EMBL" id="KIK54781.1"/>
    </source>
</evidence>
<dbReference type="Proteomes" id="UP000053593">
    <property type="component" value="Unassembled WGS sequence"/>
</dbReference>
<dbReference type="Pfam" id="PF20152">
    <property type="entry name" value="DUF6534"/>
    <property type="match status" value="1"/>
</dbReference>